<organism evidence="2 3">
    <name type="scientific">Bergeyella porcorum</name>
    <dbReference type="NCBI Taxonomy" id="1735111"/>
    <lineage>
        <taxon>Bacteria</taxon>
        <taxon>Pseudomonadati</taxon>
        <taxon>Bacteroidota</taxon>
        <taxon>Flavobacteriia</taxon>
        <taxon>Flavobacteriales</taxon>
        <taxon>Weeksellaceae</taxon>
        <taxon>Bergeyella</taxon>
    </lineage>
</organism>
<evidence type="ECO:0000313" key="3">
    <source>
        <dbReference type="Proteomes" id="UP001432059"/>
    </source>
</evidence>
<protein>
    <recommendedName>
        <fullName evidence="4">Insulinase family protein</fullName>
    </recommendedName>
</protein>
<dbReference type="InterPro" id="IPR011249">
    <property type="entry name" value="Metalloenz_LuxS/M16"/>
</dbReference>
<keyword evidence="1" id="KW-0732">Signal</keyword>
<dbReference type="GO" id="GO:0046872">
    <property type="term" value="F:metal ion binding"/>
    <property type="evidence" value="ECO:0007669"/>
    <property type="project" value="InterPro"/>
</dbReference>
<sequence length="90" mass="9373">MKTKILSIAVAFLALTANAQINRPMPKPGPSPVVNLGKPSEFKLSNGLTVIVVENHKLPRVSATLSIDNKPFALGDKKGADALLGGLLGT</sequence>
<dbReference type="RefSeq" id="WP_327984842.1">
    <property type="nucleotide sequence ID" value="NZ_CP136426.1"/>
</dbReference>
<dbReference type="Proteomes" id="UP001432059">
    <property type="component" value="Chromosome"/>
</dbReference>
<evidence type="ECO:0000256" key="1">
    <source>
        <dbReference type="SAM" id="SignalP"/>
    </source>
</evidence>
<dbReference type="KEGG" id="bpor:BPO_0538"/>
<keyword evidence="3" id="KW-1185">Reference proteome</keyword>
<dbReference type="AlphaFoldDB" id="A0AAU0F1J7"/>
<feature type="signal peptide" evidence="1">
    <location>
        <begin position="1"/>
        <end position="19"/>
    </location>
</feature>
<reference evidence="2" key="1">
    <citation type="submission" date="2023-10" db="EMBL/GenBank/DDBJ databases">
        <title>Characterization and whole genome sequencing of a novel strain of Bergeyella porcorum QD2021 isolated from pig.</title>
        <authorList>
            <person name="Liu G."/>
            <person name="Chen C."/>
            <person name="Han X."/>
        </authorList>
    </citation>
    <scope>NUCLEOTIDE SEQUENCE</scope>
    <source>
        <strain evidence="2">QD2021</strain>
    </source>
</reference>
<accession>A0AAU0F1J7</accession>
<gene>
    <name evidence="2" type="ORF">BPO_0538</name>
</gene>
<evidence type="ECO:0000313" key="2">
    <source>
        <dbReference type="EMBL" id="WOC51185.1"/>
    </source>
</evidence>
<feature type="chain" id="PRO_5043557805" description="Insulinase family protein" evidence="1">
    <location>
        <begin position="20"/>
        <end position="90"/>
    </location>
</feature>
<dbReference type="EMBL" id="CP136426">
    <property type="protein sequence ID" value="WOC51185.1"/>
    <property type="molecule type" value="Genomic_DNA"/>
</dbReference>
<name>A0AAU0F1J7_9FLAO</name>
<proteinExistence type="predicted"/>
<evidence type="ECO:0008006" key="4">
    <source>
        <dbReference type="Google" id="ProtNLM"/>
    </source>
</evidence>
<dbReference type="SUPFAM" id="SSF63411">
    <property type="entry name" value="LuxS/MPP-like metallohydrolase"/>
    <property type="match status" value="1"/>
</dbReference>